<dbReference type="EMBL" id="WQMS01000014">
    <property type="protein sequence ID" value="MVO78623.1"/>
    <property type="molecule type" value="Genomic_DNA"/>
</dbReference>
<evidence type="ECO:0000259" key="2">
    <source>
        <dbReference type="PROSITE" id="PS50405"/>
    </source>
</evidence>
<dbReference type="SFLD" id="SFLDG00358">
    <property type="entry name" value="Main_(cytGST)"/>
    <property type="match status" value="1"/>
</dbReference>
<feature type="domain" description="GST N-terminal" evidence="1">
    <location>
        <begin position="1"/>
        <end position="80"/>
    </location>
</feature>
<proteinExistence type="predicted"/>
<dbReference type="RefSeq" id="WP_157027594.1">
    <property type="nucleotide sequence ID" value="NZ_WQMS01000014.1"/>
</dbReference>
<feature type="domain" description="GST C-terminal" evidence="2">
    <location>
        <begin position="85"/>
        <end position="215"/>
    </location>
</feature>
<comment type="caution">
    <text evidence="3">The sequence shown here is derived from an EMBL/GenBank/DDBJ whole genome shotgun (WGS) entry which is preliminary data.</text>
</comment>
<dbReference type="InterPro" id="IPR040079">
    <property type="entry name" value="Glutathione_S-Trfase"/>
</dbReference>
<dbReference type="InterPro" id="IPR010987">
    <property type="entry name" value="Glutathione-S-Trfase_C-like"/>
</dbReference>
<protein>
    <submittedName>
        <fullName evidence="3">Glutathione S-transferase family protein</fullName>
    </submittedName>
</protein>
<dbReference type="SFLD" id="SFLDS00019">
    <property type="entry name" value="Glutathione_Transferase_(cytos"/>
    <property type="match status" value="1"/>
</dbReference>
<dbReference type="SUPFAM" id="SSF52833">
    <property type="entry name" value="Thioredoxin-like"/>
    <property type="match status" value="1"/>
</dbReference>
<dbReference type="PROSITE" id="PS50404">
    <property type="entry name" value="GST_NTER"/>
    <property type="match status" value="1"/>
</dbReference>
<keyword evidence="3" id="KW-0808">Transferase</keyword>
<dbReference type="PROSITE" id="PS50405">
    <property type="entry name" value="GST_CTER"/>
    <property type="match status" value="1"/>
</dbReference>
<accession>A0A6I4J3E6</accession>
<sequence>MWQLFQFPLCPFSRKVRLLLGEKGVGYELVRESPWERRDEFLDLNPAGRTPMMVEADKGNVLIDSWAICEFFEETVNKAPMINGTAINRAEIRRLVAWFDEQFFADVVAPLMHERMKKRLIERASPDARVLREAMKLALNHLDYTDYLLDHRNWLGGATMSLADLSAAAHISVADYLGGIDWRGHEQTKRWYSGLKSRPSFRPLLSERMEVISPPQHYDKVDF</sequence>
<dbReference type="GO" id="GO:0016740">
    <property type="term" value="F:transferase activity"/>
    <property type="evidence" value="ECO:0007669"/>
    <property type="project" value="UniProtKB-KW"/>
</dbReference>
<dbReference type="PANTHER" id="PTHR44051:SF8">
    <property type="entry name" value="GLUTATHIONE S-TRANSFERASE GSTA"/>
    <property type="match status" value="1"/>
</dbReference>
<organism evidence="3 4">
    <name type="scientific">Sphingomonas horti</name>
    <dbReference type="NCBI Taxonomy" id="2682842"/>
    <lineage>
        <taxon>Bacteria</taxon>
        <taxon>Pseudomonadati</taxon>
        <taxon>Pseudomonadota</taxon>
        <taxon>Alphaproteobacteria</taxon>
        <taxon>Sphingomonadales</taxon>
        <taxon>Sphingomonadaceae</taxon>
        <taxon>Sphingomonas</taxon>
    </lineage>
</organism>
<dbReference type="InterPro" id="IPR004045">
    <property type="entry name" value="Glutathione_S-Trfase_N"/>
</dbReference>
<dbReference type="Pfam" id="PF13409">
    <property type="entry name" value="GST_N_2"/>
    <property type="match status" value="1"/>
</dbReference>
<keyword evidence="4" id="KW-1185">Reference proteome</keyword>
<evidence type="ECO:0000313" key="4">
    <source>
        <dbReference type="Proteomes" id="UP000441389"/>
    </source>
</evidence>
<evidence type="ECO:0000259" key="1">
    <source>
        <dbReference type="PROSITE" id="PS50404"/>
    </source>
</evidence>
<gene>
    <name evidence="3" type="ORF">GON01_11865</name>
</gene>
<dbReference type="InterPro" id="IPR036282">
    <property type="entry name" value="Glutathione-S-Trfase_C_sf"/>
</dbReference>
<dbReference type="InterPro" id="IPR036249">
    <property type="entry name" value="Thioredoxin-like_sf"/>
</dbReference>
<name>A0A6I4J3E6_9SPHN</name>
<dbReference type="AlphaFoldDB" id="A0A6I4J3E6"/>
<dbReference type="Gene3D" id="1.20.1050.10">
    <property type="match status" value="1"/>
</dbReference>
<dbReference type="CDD" id="cd00299">
    <property type="entry name" value="GST_C_family"/>
    <property type="match status" value="1"/>
</dbReference>
<dbReference type="CDD" id="cd00570">
    <property type="entry name" value="GST_N_family"/>
    <property type="match status" value="1"/>
</dbReference>
<evidence type="ECO:0000313" key="3">
    <source>
        <dbReference type="EMBL" id="MVO78623.1"/>
    </source>
</evidence>
<dbReference type="PANTHER" id="PTHR44051">
    <property type="entry name" value="GLUTATHIONE S-TRANSFERASE-RELATED"/>
    <property type="match status" value="1"/>
</dbReference>
<dbReference type="SUPFAM" id="SSF47616">
    <property type="entry name" value="GST C-terminal domain-like"/>
    <property type="match status" value="1"/>
</dbReference>
<dbReference type="Proteomes" id="UP000441389">
    <property type="component" value="Unassembled WGS sequence"/>
</dbReference>
<reference evidence="3 4" key="1">
    <citation type="submission" date="2019-12" db="EMBL/GenBank/DDBJ databases">
        <authorList>
            <person name="Huq M.A."/>
        </authorList>
    </citation>
    <scope>NUCLEOTIDE SEQUENCE [LARGE SCALE GENOMIC DNA]</scope>
    <source>
        <strain evidence="3 4">MAH-20</strain>
    </source>
</reference>
<dbReference type="Gene3D" id="3.40.30.10">
    <property type="entry name" value="Glutaredoxin"/>
    <property type="match status" value="1"/>
</dbReference>